<dbReference type="PANTHER" id="PTHR44858:SF1">
    <property type="entry name" value="UDP-N-ACETYLGLUCOSAMINE--PEPTIDE N-ACETYLGLUCOSAMINYLTRANSFERASE SPINDLY-RELATED"/>
    <property type="match status" value="1"/>
</dbReference>
<reference evidence="4" key="1">
    <citation type="journal article" date="2021" name="PeerJ">
        <title>Extensive microbial diversity within the chicken gut microbiome revealed by metagenomics and culture.</title>
        <authorList>
            <person name="Gilroy R."/>
            <person name="Ravi A."/>
            <person name="Getino M."/>
            <person name="Pursley I."/>
            <person name="Horton D.L."/>
            <person name="Alikhan N.F."/>
            <person name="Baker D."/>
            <person name="Gharbi K."/>
            <person name="Hall N."/>
            <person name="Watson M."/>
            <person name="Adriaenssens E.M."/>
            <person name="Foster-Nyarko E."/>
            <person name="Jarju S."/>
            <person name="Secka A."/>
            <person name="Antonio M."/>
            <person name="Oren A."/>
            <person name="Chaudhuri R.R."/>
            <person name="La Ragione R."/>
            <person name="Hildebrand F."/>
            <person name="Pallen M.J."/>
        </authorList>
    </citation>
    <scope>NUCLEOTIDE SEQUENCE</scope>
    <source>
        <strain evidence="4">Gambia15-2214</strain>
    </source>
</reference>
<keyword evidence="2 3" id="KW-0802">TPR repeat</keyword>
<evidence type="ECO:0000313" key="4">
    <source>
        <dbReference type="EMBL" id="MBU3849257.1"/>
    </source>
</evidence>
<keyword evidence="1" id="KW-0677">Repeat</keyword>
<dbReference type="InterPro" id="IPR011990">
    <property type="entry name" value="TPR-like_helical_dom_sf"/>
</dbReference>
<sequence length="319" mass="36553">MKGTPSMQHNIRRRKNHGVRKLIIALALFVLCVAVAYPIISYIKQKNSTRVDVDDIYTQWDEKNYQSVYDLTNEILKTQPYNNMALTFHGYASFYLAVAQVDTLQSQVFLDESITSLRVALLNAREDVLPQLYYMLGKAYFYKNTLSSYHYYSDLAIKYLTLASQGGYKADDIPEYLGLSYAALNMTEESIAAFTEALIVRESDALLLSIAEQYYKNYQLSAAKAYLHRVATDTTDDFIRIKCLILLGQIYLEEENYNEAEKEYAAVLEIAPNNADAYYGMGVLYEHKGELVKARAEWRKALQIDVNHQGALQKMAEYK</sequence>
<organism evidence="4 5">
    <name type="scientific">Candidatus Treponema excrementipullorum</name>
    <dbReference type="NCBI Taxonomy" id="2838768"/>
    <lineage>
        <taxon>Bacteria</taxon>
        <taxon>Pseudomonadati</taxon>
        <taxon>Spirochaetota</taxon>
        <taxon>Spirochaetia</taxon>
        <taxon>Spirochaetales</taxon>
        <taxon>Treponemataceae</taxon>
        <taxon>Treponema</taxon>
    </lineage>
</organism>
<dbReference type="AlphaFoldDB" id="A0A9E2NY49"/>
<feature type="repeat" description="TPR" evidence="3">
    <location>
        <begin position="241"/>
        <end position="274"/>
    </location>
</feature>
<protein>
    <submittedName>
        <fullName evidence="4">Tetratricopeptide repeat protein</fullName>
    </submittedName>
</protein>
<dbReference type="InterPro" id="IPR050498">
    <property type="entry name" value="Ycf3"/>
</dbReference>
<comment type="caution">
    <text evidence="4">The sequence shown here is derived from an EMBL/GenBank/DDBJ whole genome shotgun (WGS) entry which is preliminary data.</text>
</comment>
<dbReference type="GO" id="GO:0046813">
    <property type="term" value="P:receptor-mediated virion attachment to host cell"/>
    <property type="evidence" value="ECO:0007669"/>
    <property type="project" value="TreeGrafter"/>
</dbReference>
<dbReference type="GO" id="GO:0009279">
    <property type="term" value="C:cell outer membrane"/>
    <property type="evidence" value="ECO:0007669"/>
    <property type="project" value="TreeGrafter"/>
</dbReference>
<evidence type="ECO:0000256" key="3">
    <source>
        <dbReference type="PROSITE-ProRule" id="PRU00339"/>
    </source>
</evidence>
<accession>A0A9E2NY49</accession>
<dbReference type="Gene3D" id="1.25.40.10">
    <property type="entry name" value="Tetratricopeptide repeat domain"/>
    <property type="match status" value="1"/>
</dbReference>
<dbReference type="InterPro" id="IPR019734">
    <property type="entry name" value="TPR_rpt"/>
</dbReference>
<evidence type="ECO:0000256" key="1">
    <source>
        <dbReference type="ARBA" id="ARBA00022737"/>
    </source>
</evidence>
<dbReference type="Pfam" id="PF13414">
    <property type="entry name" value="TPR_11"/>
    <property type="match status" value="1"/>
</dbReference>
<gene>
    <name evidence="4" type="ORF">IAA16_01680</name>
</gene>
<dbReference type="PROSITE" id="PS50005">
    <property type="entry name" value="TPR"/>
    <property type="match status" value="2"/>
</dbReference>
<feature type="repeat" description="TPR" evidence="3">
    <location>
        <begin position="275"/>
        <end position="308"/>
    </location>
</feature>
<proteinExistence type="predicted"/>
<reference evidence="4" key="2">
    <citation type="submission" date="2021-04" db="EMBL/GenBank/DDBJ databases">
        <authorList>
            <person name="Gilroy R."/>
        </authorList>
    </citation>
    <scope>NUCLEOTIDE SEQUENCE</scope>
    <source>
        <strain evidence="4">Gambia15-2214</strain>
    </source>
</reference>
<evidence type="ECO:0000256" key="2">
    <source>
        <dbReference type="ARBA" id="ARBA00022803"/>
    </source>
</evidence>
<name>A0A9E2NY49_9SPIR</name>
<dbReference type="SMART" id="SM00028">
    <property type="entry name" value="TPR"/>
    <property type="match status" value="3"/>
</dbReference>
<dbReference type="SUPFAM" id="SSF48452">
    <property type="entry name" value="TPR-like"/>
    <property type="match status" value="1"/>
</dbReference>
<dbReference type="PANTHER" id="PTHR44858">
    <property type="entry name" value="TETRATRICOPEPTIDE REPEAT PROTEIN 6"/>
    <property type="match status" value="1"/>
</dbReference>
<evidence type="ECO:0000313" key="5">
    <source>
        <dbReference type="Proteomes" id="UP000823914"/>
    </source>
</evidence>
<dbReference type="Proteomes" id="UP000823914">
    <property type="component" value="Unassembled WGS sequence"/>
</dbReference>
<dbReference type="EMBL" id="JAHLFV010000038">
    <property type="protein sequence ID" value="MBU3849257.1"/>
    <property type="molecule type" value="Genomic_DNA"/>
</dbReference>
<dbReference type="SUPFAM" id="SSF81901">
    <property type="entry name" value="HCP-like"/>
    <property type="match status" value="1"/>
</dbReference>